<evidence type="ECO:0000259" key="1">
    <source>
        <dbReference type="PROSITE" id="PS51184"/>
    </source>
</evidence>
<dbReference type="SMART" id="SM00558">
    <property type="entry name" value="JmjC"/>
    <property type="match status" value="1"/>
</dbReference>
<dbReference type="Gene3D" id="2.60.120.650">
    <property type="entry name" value="Cupin"/>
    <property type="match status" value="1"/>
</dbReference>
<dbReference type="PANTHER" id="PTHR12461:SF105">
    <property type="entry name" value="HYPOXIA-INDUCIBLE FACTOR 1-ALPHA INHIBITOR"/>
    <property type="match status" value="1"/>
</dbReference>
<dbReference type="EMBL" id="HBIN01006373">
    <property type="protein sequence ID" value="CAE0434360.1"/>
    <property type="molecule type" value="Transcribed_RNA"/>
</dbReference>
<proteinExistence type="predicted"/>
<accession>A0A6S8AUG6</accession>
<dbReference type="InterPro" id="IPR003347">
    <property type="entry name" value="JmjC_dom"/>
</dbReference>
<gene>
    <name evidence="2" type="ORF">ASTO00021_LOCUS4658</name>
    <name evidence="3" type="ORF">ASTO00021_LOCUS4659</name>
</gene>
<dbReference type="PANTHER" id="PTHR12461">
    <property type="entry name" value="HYPOXIA-INDUCIBLE FACTOR 1 ALPHA INHIBITOR-RELATED"/>
    <property type="match status" value="1"/>
</dbReference>
<dbReference type="SUPFAM" id="SSF51197">
    <property type="entry name" value="Clavaminate synthase-like"/>
    <property type="match status" value="1"/>
</dbReference>
<feature type="domain" description="JmjC" evidence="1">
    <location>
        <begin position="186"/>
        <end position="338"/>
    </location>
</feature>
<dbReference type="PROSITE" id="PS51184">
    <property type="entry name" value="JMJC"/>
    <property type="match status" value="1"/>
</dbReference>
<evidence type="ECO:0000313" key="2">
    <source>
        <dbReference type="EMBL" id="CAE0434360.1"/>
    </source>
</evidence>
<organism evidence="2">
    <name type="scientific">Aplanochytrium stocchinoi</name>
    <dbReference type="NCBI Taxonomy" id="215587"/>
    <lineage>
        <taxon>Eukaryota</taxon>
        <taxon>Sar</taxon>
        <taxon>Stramenopiles</taxon>
        <taxon>Bigyra</taxon>
        <taxon>Labyrinthulomycetes</taxon>
        <taxon>Thraustochytrida</taxon>
        <taxon>Thraustochytriidae</taxon>
        <taxon>Aplanochytrium</taxon>
    </lineage>
</organism>
<dbReference type="InterPro" id="IPR041667">
    <property type="entry name" value="Cupin_8"/>
</dbReference>
<name>A0A6S8AUG6_9STRA</name>
<dbReference type="AlphaFoldDB" id="A0A6S8AUG6"/>
<protein>
    <recommendedName>
        <fullName evidence="1">JmjC domain-containing protein</fullName>
    </recommendedName>
</protein>
<dbReference type="EMBL" id="HBIN01006374">
    <property type="protein sequence ID" value="CAE0434361.1"/>
    <property type="molecule type" value="Transcribed_RNA"/>
</dbReference>
<dbReference type="Pfam" id="PF13621">
    <property type="entry name" value="Cupin_8"/>
    <property type="match status" value="1"/>
</dbReference>
<sequence length="338" mass="38231">MLSCCKIAHGKLKDAVQCADFAFIVGAPKEETNLIFRLVDPEVRKLRLELGQGQNESLLVKLNGISDRGNYIDIQKGVRNIAPLVHLIQVDEVEAPSLEAFEKIFMSAKPCVLKNLISDWKAIEKWPHLHFFRNSYGHRQVPIEVYEGENRELKEQTMSLKSFIDEFIIPSCLVDQGKEIGKGKVAYLAQHSLFDQLPELQSHFSPPKYIDANTDAEIVKCSIWFGTSDTITPLHYDSYNNFFMQIAGFKCVVLFPNDETEKLYPIVDSKHSTAAQGNISAVDVGNPDTLSYPLYEKATGYKVLLKPGDTLFIPKGAWHYVQSLTPSLSINFFWNIKK</sequence>
<reference evidence="2" key="1">
    <citation type="submission" date="2021-01" db="EMBL/GenBank/DDBJ databases">
        <authorList>
            <person name="Corre E."/>
            <person name="Pelletier E."/>
            <person name="Niang G."/>
            <person name="Scheremetjew M."/>
            <person name="Finn R."/>
            <person name="Kale V."/>
            <person name="Holt S."/>
            <person name="Cochrane G."/>
            <person name="Meng A."/>
            <person name="Brown T."/>
            <person name="Cohen L."/>
        </authorList>
    </citation>
    <scope>NUCLEOTIDE SEQUENCE</scope>
    <source>
        <strain evidence="2">GSBS06</strain>
    </source>
</reference>
<evidence type="ECO:0000313" key="3">
    <source>
        <dbReference type="EMBL" id="CAE0434361.1"/>
    </source>
</evidence>